<dbReference type="Proteomes" id="UP000683139">
    <property type="component" value="Unassembled WGS sequence"/>
</dbReference>
<comment type="subcellular location">
    <subcellularLocation>
        <location evidence="1">Secreted</location>
    </subcellularLocation>
</comment>
<evidence type="ECO:0000256" key="2">
    <source>
        <dbReference type="ARBA" id="ARBA00022729"/>
    </source>
</evidence>
<protein>
    <recommendedName>
        <fullName evidence="4">NodB homology domain-containing protein</fullName>
    </recommendedName>
</protein>
<evidence type="ECO:0000256" key="1">
    <source>
        <dbReference type="ARBA" id="ARBA00004613"/>
    </source>
</evidence>
<feature type="domain" description="NodB homology" evidence="4">
    <location>
        <begin position="151"/>
        <end position="399"/>
    </location>
</feature>
<dbReference type="GO" id="GO:0005576">
    <property type="term" value="C:extracellular region"/>
    <property type="evidence" value="ECO:0007669"/>
    <property type="project" value="UniProtKB-SubCell"/>
</dbReference>
<evidence type="ECO:0000313" key="5">
    <source>
        <dbReference type="EMBL" id="GIP14662.1"/>
    </source>
</evidence>
<organism evidence="5 6">
    <name type="scientific">Paenibacillus montaniterrae</name>
    <dbReference type="NCBI Taxonomy" id="429341"/>
    <lineage>
        <taxon>Bacteria</taxon>
        <taxon>Bacillati</taxon>
        <taxon>Bacillota</taxon>
        <taxon>Bacilli</taxon>
        <taxon>Bacillales</taxon>
        <taxon>Paenibacillaceae</taxon>
        <taxon>Paenibacillus</taxon>
    </lineage>
</organism>
<accession>A0A920CSC2</accession>
<dbReference type="Gene3D" id="3.20.20.370">
    <property type="entry name" value="Glycoside hydrolase/deacetylase"/>
    <property type="match status" value="1"/>
</dbReference>
<keyword evidence="2 3" id="KW-0732">Signal</keyword>
<dbReference type="PANTHER" id="PTHR34216:SF3">
    <property type="entry name" value="POLY-BETA-1,6-N-ACETYL-D-GLUCOSAMINE N-DEACETYLASE"/>
    <property type="match status" value="1"/>
</dbReference>
<dbReference type="InterPro" id="IPR011330">
    <property type="entry name" value="Glyco_hydro/deAcase_b/a-brl"/>
</dbReference>
<feature type="chain" id="PRO_5039344319" description="NodB homology domain-containing protein" evidence="3">
    <location>
        <begin position="23"/>
        <end position="399"/>
    </location>
</feature>
<feature type="signal peptide" evidence="3">
    <location>
        <begin position="1"/>
        <end position="22"/>
    </location>
</feature>
<evidence type="ECO:0000313" key="6">
    <source>
        <dbReference type="Proteomes" id="UP000683139"/>
    </source>
</evidence>
<keyword evidence="6" id="KW-1185">Reference proteome</keyword>
<evidence type="ECO:0000259" key="4">
    <source>
        <dbReference type="PROSITE" id="PS51677"/>
    </source>
</evidence>
<dbReference type="AlphaFoldDB" id="A0A920CSC2"/>
<gene>
    <name evidence="5" type="ORF">J40TS1_03040</name>
</gene>
<dbReference type="GO" id="GO:0005975">
    <property type="term" value="P:carbohydrate metabolic process"/>
    <property type="evidence" value="ECO:0007669"/>
    <property type="project" value="InterPro"/>
</dbReference>
<proteinExistence type="predicted"/>
<dbReference type="PANTHER" id="PTHR34216">
    <property type="match status" value="1"/>
</dbReference>
<dbReference type="GO" id="GO:0016810">
    <property type="term" value="F:hydrolase activity, acting on carbon-nitrogen (but not peptide) bonds"/>
    <property type="evidence" value="ECO:0007669"/>
    <property type="project" value="InterPro"/>
</dbReference>
<sequence length="399" mass="44187">MKSQHYVLKLLTLITMLSLIMACSTDLGSKSAAPSITLNGEKIENSGLVQKDDAMYIPASFITDTLGATFETPEEGDVEAGSEELAEGVYYTNKVGVLMYHAVMEDPTDGSIIAPEQFRDHLQWLKDEGFNPISMEQYVAFIHEGGEVPDNAVLITFDDGYENFYTYAYPALKEFNYPAVNFVIVSGVDDPSIPGIKKLSWDQMREMKEHNIAFHNHTFDMHVYGAVNAEGIEQPAAISNLYLPDEKRVETDEEYIARVTEDLSKAEQRLEEELGNTIRAIAFPYGAYNERLLGILDELDIKTSFTVKPGINTSEDALGFRINGGRSDKTAEELLAGLKPEPVELNDNAMLLNGKLVSFSKIIEAKGDQPALYPLREVSNALGLFIGWDSATKTVTLAQ</sequence>
<dbReference type="InterPro" id="IPR051398">
    <property type="entry name" value="Polysacch_Deacetylase"/>
</dbReference>
<dbReference type="PROSITE" id="PS51677">
    <property type="entry name" value="NODB"/>
    <property type="match status" value="1"/>
</dbReference>
<dbReference type="EMBL" id="BOSE01000001">
    <property type="protein sequence ID" value="GIP14662.1"/>
    <property type="molecule type" value="Genomic_DNA"/>
</dbReference>
<dbReference type="PROSITE" id="PS51257">
    <property type="entry name" value="PROKAR_LIPOPROTEIN"/>
    <property type="match status" value="1"/>
</dbReference>
<dbReference type="SUPFAM" id="SSF88713">
    <property type="entry name" value="Glycoside hydrolase/deacetylase"/>
    <property type="match status" value="1"/>
</dbReference>
<reference evidence="5" key="1">
    <citation type="submission" date="2021-03" db="EMBL/GenBank/DDBJ databases">
        <title>Antimicrobial resistance genes in bacteria isolated from Japanese honey, and their potential for conferring macrolide and lincosamide resistance in the American foulbrood pathogen Paenibacillus larvae.</title>
        <authorList>
            <person name="Okamoto M."/>
            <person name="Kumagai M."/>
            <person name="Kanamori H."/>
            <person name="Takamatsu D."/>
        </authorList>
    </citation>
    <scope>NUCLEOTIDE SEQUENCE</scope>
    <source>
        <strain evidence="5">J40TS1</strain>
    </source>
</reference>
<dbReference type="Pfam" id="PF01522">
    <property type="entry name" value="Polysacc_deac_1"/>
    <property type="match status" value="1"/>
</dbReference>
<dbReference type="RefSeq" id="WP_213512874.1">
    <property type="nucleotide sequence ID" value="NZ_BOSE01000001.1"/>
</dbReference>
<name>A0A920CSC2_9BACL</name>
<dbReference type="InterPro" id="IPR002509">
    <property type="entry name" value="NODB_dom"/>
</dbReference>
<comment type="caution">
    <text evidence="5">The sequence shown here is derived from an EMBL/GenBank/DDBJ whole genome shotgun (WGS) entry which is preliminary data.</text>
</comment>
<evidence type="ECO:0000256" key="3">
    <source>
        <dbReference type="SAM" id="SignalP"/>
    </source>
</evidence>